<dbReference type="KEGG" id="alkq:M9189_09570"/>
<dbReference type="Proteomes" id="UP001056426">
    <property type="component" value="Chromosome"/>
</dbReference>
<dbReference type="EMBL" id="CP098400">
    <property type="protein sequence ID" value="URW79100.1"/>
    <property type="molecule type" value="Genomic_DNA"/>
</dbReference>
<evidence type="ECO:0000256" key="1">
    <source>
        <dbReference type="SAM" id="Phobius"/>
    </source>
</evidence>
<evidence type="ECO:0000313" key="4">
    <source>
        <dbReference type="EMBL" id="URW80890.1"/>
    </source>
</evidence>
<proteinExistence type="predicted"/>
<reference evidence="3" key="2">
    <citation type="submission" date="2022-06" db="EMBL/GenBank/DDBJ databases">
        <title>Xiashengella guii gen. nov. sp. nov., a bacterium isolated form anaerobic digestion tank.</title>
        <authorList>
            <person name="Huang H."/>
        </authorList>
    </citation>
    <scope>NUCLEOTIDE SEQUENCE</scope>
    <source>
        <strain evidence="3">Ai-910</strain>
    </source>
</reference>
<protein>
    <submittedName>
        <fullName evidence="3">Uncharacterized protein</fullName>
    </submittedName>
</protein>
<accession>A0A9J6ZPB6</accession>
<dbReference type="EMBL" id="CP098400">
    <property type="protein sequence ID" value="URW79104.1"/>
    <property type="molecule type" value="Genomic_DNA"/>
</dbReference>
<gene>
    <name evidence="4" type="ORF">M9189_05940</name>
    <name evidence="2" type="ORF">M9189_09570</name>
    <name evidence="3" type="ORF">M9189_09590</name>
</gene>
<feature type="transmembrane region" description="Helical" evidence="1">
    <location>
        <begin position="47"/>
        <end position="69"/>
    </location>
</feature>
<dbReference type="RefSeq" id="WP_250722720.1">
    <property type="nucleotide sequence ID" value="NZ_CP098400.1"/>
</dbReference>
<dbReference type="AlphaFoldDB" id="A0A9J6ZPB6"/>
<name>A0A9J6ZPB6_9BACT</name>
<reference evidence="3" key="1">
    <citation type="submission" date="2022-05" db="EMBL/GenBank/DDBJ databases">
        <authorList>
            <person name="Sun X."/>
        </authorList>
    </citation>
    <scope>NUCLEOTIDE SEQUENCE</scope>
    <source>
        <strain evidence="3">Ai-910</strain>
    </source>
</reference>
<keyword evidence="1" id="KW-0472">Membrane</keyword>
<evidence type="ECO:0000313" key="2">
    <source>
        <dbReference type="EMBL" id="URW79100.1"/>
    </source>
</evidence>
<keyword evidence="1" id="KW-1133">Transmembrane helix</keyword>
<evidence type="ECO:0000313" key="3">
    <source>
        <dbReference type="EMBL" id="URW79104.1"/>
    </source>
</evidence>
<dbReference type="EMBL" id="CP098400">
    <property type="protein sequence ID" value="URW80890.1"/>
    <property type="molecule type" value="Genomic_DNA"/>
</dbReference>
<organism evidence="3 5">
    <name type="scientific">Xiashengella succiniciproducens</name>
    <dbReference type="NCBI Taxonomy" id="2949635"/>
    <lineage>
        <taxon>Bacteria</taxon>
        <taxon>Pseudomonadati</taxon>
        <taxon>Bacteroidota</taxon>
        <taxon>Bacteroidia</taxon>
        <taxon>Marinilabiliales</taxon>
        <taxon>Marinilabiliaceae</taxon>
        <taxon>Xiashengella</taxon>
    </lineage>
</organism>
<keyword evidence="1" id="KW-0812">Transmembrane</keyword>
<feature type="transmembrane region" description="Helical" evidence="1">
    <location>
        <begin position="15"/>
        <end position="35"/>
    </location>
</feature>
<keyword evidence="5" id="KW-1185">Reference proteome</keyword>
<evidence type="ECO:0000313" key="5">
    <source>
        <dbReference type="Proteomes" id="UP001056426"/>
    </source>
</evidence>
<dbReference type="KEGG" id="alkq:M9189_09590"/>
<sequence length="154" mass="17777">MLFSINLLTKEKSKYRIIFGILAIVFSISWIFINLGENDEIKIFDWFYFAIFLTLGIGHVIEGAGISLVEIFGAKAYIQVDAEKIRIKINPFVKEKTVAWNEILELEYKSARYKITKVDNSNIILDLPTENYRQVQGIKEIIKSFATEKGIHIQ</sequence>
<dbReference type="KEGG" id="alkq:M9189_05940"/>